<comment type="catalytic activity">
    <reaction evidence="1 7">
        <text>2-C-methyl-D-erythritol 4-phosphate + CTP + H(+) = 4-CDP-2-C-methyl-D-erythritol + diphosphate</text>
        <dbReference type="Rhea" id="RHEA:13429"/>
        <dbReference type="ChEBI" id="CHEBI:15378"/>
        <dbReference type="ChEBI" id="CHEBI:33019"/>
        <dbReference type="ChEBI" id="CHEBI:37563"/>
        <dbReference type="ChEBI" id="CHEBI:57823"/>
        <dbReference type="ChEBI" id="CHEBI:58262"/>
        <dbReference type="EC" id="2.7.7.60"/>
    </reaction>
</comment>
<dbReference type="HAMAP" id="MF_00108">
    <property type="entry name" value="IspD"/>
    <property type="match status" value="1"/>
</dbReference>
<comment type="pathway">
    <text evidence="2 7">Isoprenoid biosynthesis; isopentenyl diphosphate biosynthesis via DXP pathway; isopentenyl diphosphate from 1-deoxy-D-xylulose 5-phosphate: step 2/6.</text>
</comment>
<organism evidence="8 9">
    <name type="scientific">Cryptosporangium phraense</name>
    <dbReference type="NCBI Taxonomy" id="2593070"/>
    <lineage>
        <taxon>Bacteria</taxon>
        <taxon>Bacillati</taxon>
        <taxon>Actinomycetota</taxon>
        <taxon>Actinomycetes</taxon>
        <taxon>Cryptosporangiales</taxon>
        <taxon>Cryptosporangiaceae</taxon>
        <taxon>Cryptosporangium</taxon>
    </lineage>
</organism>
<evidence type="ECO:0000256" key="1">
    <source>
        <dbReference type="ARBA" id="ARBA00001282"/>
    </source>
</evidence>
<gene>
    <name evidence="7" type="primary">ispD</name>
    <name evidence="8" type="ORF">FL583_36665</name>
</gene>
<dbReference type="SUPFAM" id="SSF53448">
    <property type="entry name" value="Nucleotide-diphospho-sugar transferases"/>
    <property type="match status" value="1"/>
</dbReference>
<feature type="site" description="Transition state stabilizer" evidence="7">
    <location>
        <position position="28"/>
    </location>
</feature>
<keyword evidence="9" id="KW-1185">Reference proteome</keyword>
<dbReference type="EC" id="2.7.7.60" evidence="7"/>
<dbReference type="EMBL" id="VIRS01000048">
    <property type="protein sequence ID" value="TQS40056.1"/>
    <property type="molecule type" value="Genomic_DNA"/>
</dbReference>
<dbReference type="NCBIfam" id="TIGR00453">
    <property type="entry name" value="ispD"/>
    <property type="match status" value="1"/>
</dbReference>
<evidence type="ECO:0000256" key="2">
    <source>
        <dbReference type="ARBA" id="ARBA00004787"/>
    </source>
</evidence>
<feature type="site" description="Positions MEP for the nucleophilic attack" evidence="7">
    <location>
        <position position="159"/>
    </location>
</feature>
<keyword evidence="6 7" id="KW-0414">Isoprene biosynthesis</keyword>
<dbReference type="UniPathway" id="UPA00056">
    <property type="reaction ID" value="UER00093"/>
</dbReference>
<dbReference type="Proteomes" id="UP000317982">
    <property type="component" value="Unassembled WGS sequence"/>
</dbReference>
<evidence type="ECO:0000256" key="5">
    <source>
        <dbReference type="ARBA" id="ARBA00022695"/>
    </source>
</evidence>
<dbReference type="InterPro" id="IPR018294">
    <property type="entry name" value="ISPD_synthase_CS"/>
</dbReference>
<dbReference type="InterPro" id="IPR034683">
    <property type="entry name" value="IspD/TarI"/>
</dbReference>
<dbReference type="FunCoup" id="A0A545AFE3">
    <property type="interactions" value="238"/>
</dbReference>
<accession>A0A545AFE3</accession>
<dbReference type="Pfam" id="PF01128">
    <property type="entry name" value="IspD"/>
    <property type="match status" value="1"/>
</dbReference>
<keyword evidence="4 7" id="KW-0808">Transferase</keyword>
<dbReference type="OrthoDB" id="9802561at2"/>
<evidence type="ECO:0000256" key="6">
    <source>
        <dbReference type="ARBA" id="ARBA00023229"/>
    </source>
</evidence>
<evidence type="ECO:0000313" key="9">
    <source>
        <dbReference type="Proteomes" id="UP000317982"/>
    </source>
</evidence>
<dbReference type="InterPro" id="IPR029044">
    <property type="entry name" value="Nucleotide-diphossugar_trans"/>
</dbReference>
<evidence type="ECO:0000313" key="8">
    <source>
        <dbReference type="EMBL" id="TQS40056.1"/>
    </source>
</evidence>
<evidence type="ECO:0000256" key="3">
    <source>
        <dbReference type="ARBA" id="ARBA00009789"/>
    </source>
</evidence>
<evidence type="ECO:0000256" key="7">
    <source>
        <dbReference type="HAMAP-Rule" id="MF_00108"/>
    </source>
</evidence>
<comment type="similarity">
    <text evidence="3 7">Belongs to the IspD/TarI cytidylyltransferase family. IspD subfamily.</text>
</comment>
<dbReference type="AlphaFoldDB" id="A0A545AFE3"/>
<feature type="site" description="Positions MEP for the nucleophilic attack" evidence="7">
    <location>
        <position position="212"/>
    </location>
</feature>
<reference evidence="8 9" key="1">
    <citation type="submission" date="2019-07" db="EMBL/GenBank/DDBJ databases">
        <title>Cryptosporangium phraense sp. nov., isolated from plant litter.</title>
        <authorList>
            <person name="Suriyachadkun C."/>
        </authorList>
    </citation>
    <scope>NUCLEOTIDE SEQUENCE [LARGE SCALE GENOMIC DNA]</scope>
    <source>
        <strain evidence="8 9">A-T 5661</strain>
    </source>
</reference>
<evidence type="ECO:0000256" key="4">
    <source>
        <dbReference type="ARBA" id="ARBA00022679"/>
    </source>
</evidence>
<keyword evidence="5 7" id="KW-0548">Nucleotidyltransferase</keyword>
<dbReference type="FunFam" id="3.90.550.10:FF:000003">
    <property type="entry name" value="2-C-methyl-D-erythritol 4-phosphate cytidylyltransferase"/>
    <property type="match status" value="1"/>
</dbReference>
<dbReference type="Gene3D" id="3.90.550.10">
    <property type="entry name" value="Spore Coat Polysaccharide Biosynthesis Protein SpsA, Chain A"/>
    <property type="match status" value="1"/>
</dbReference>
<comment type="caution">
    <text evidence="8">The sequence shown here is derived from an EMBL/GenBank/DDBJ whole genome shotgun (WGS) entry which is preliminary data.</text>
</comment>
<dbReference type="InterPro" id="IPR050088">
    <property type="entry name" value="IspD/TarI_cytidylyltransf_bact"/>
</dbReference>
<dbReference type="GO" id="GO:0050518">
    <property type="term" value="F:2-C-methyl-D-erythritol 4-phosphate cytidylyltransferase activity"/>
    <property type="evidence" value="ECO:0007669"/>
    <property type="project" value="UniProtKB-UniRule"/>
</dbReference>
<dbReference type="InterPro" id="IPR001228">
    <property type="entry name" value="IspD"/>
</dbReference>
<proteinExistence type="inferred from homology"/>
<feature type="site" description="Transition state stabilizer" evidence="7">
    <location>
        <position position="21"/>
    </location>
</feature>
<dbReference type="PROSITE" id="PS01295">
    <property type="entry name" value="ISPD"/>
    <property type="match status" value="1"/>
</dbReference>
<dbReference type="RefSeq" id="WP_142709512.1">
    <property type="nucleotide sequence ID" value="NZ_VIRS01000048.1"/>
</dbReference>
<dbReference type="InParanoid" id="A0A545AFE3"/>
<dbReference type="PANTHER" id="PTHR32125:SF4">
    <property type="entry name" value="2-C-METHYL-D-ERYTHRITOL 4-PHOSPHATE CYTIDYLYLTRANSFERASE, CHLOROPLASTIC"/>
    <property type="match status" value="1"/>
</dbReference>
<comment type="function">
    <text evidence="7">Catalyzes the formation of 4-diphosphocytidyl-2-C-methyl-D-erythritol from CTP and 2-C-methyl-D-erythritol 4-phosphate (MEP).</text>
</comment>
<protein>
    <recommendedName>
        <fullName evidence="7">2-C-methyl-D-erythritol 4-phosphate cytidylyltransferase</fullName>
        <ecNumber evidence="7">2.7.7.60</ecNumber>
    </recommendedName>
    <alternativeName>
        <fullName evidence="7">4-diphosphocytidyl-2C-methyl-D-erythritol synthase</fullName>
    </alternativeName>
    <alternativeName>
        <fullName evidence="7">MEP cytidylyltransferase</fullName>
        <shortName evidence="7">MCT</shortName>
    </alternativeName>
</protein>
<dbReference type="GO" id="GO:0019288">
    <property type="term" value="P:isopentenyl diphosphate biosynthetic process, methylerythritol 4-phosphate pathway"/>
    <property type="evidence" value="ECO:0007669"/>
    <property type="project" value="UniProtKB-UniRule"/>
</dbReference>
<name>A0A545AFE3_9ACTN</name>
<dbReference type="PANTHER" id="PTHR32125">
    <property type="entry name" value="2-C-METHYL-D-ERYTHRITOL 4-PHOSPHATE CYTIDYLYLTRANSFERASE, CHLOROPLASTIC"/>
    <property type="match status" value="1"/>
</dbReference>
<sequence length="237" mass="23902">MRPNSTQDTVALVPAAGRGERLGPGAPKSLRHLGGEPLVVHAVRRLATASSVAAVVVAAPPGASETVRELLAPVVMTAELIVVEGGDTRQASVAAALAAAPGHCDIVLVHDAARALAPPELADAVAAAVRDGHPAVVPVLPVVDTVRQVTASGSSTIDREALRLVQTPQGFSRSVLAKAHAECDDALTDDAGLVERLGLPVHTVPGHPNALKVTRPFDLVVASAVLAAEGGMAGSPV</sequence>